<comment type="similarity">
    <text evidence="1">Belongs to the protease inhibitor I39 (alpha-2-macroglobulin) family. Bacterial alpha-2-macroglobulin subfamily.</text>
</comment>
<dbReference type="GO" id="GO:0004866">
    <property type="term" value="F:endopeptidase inhibitor activity"/>
    <property type="evidence" value="ECO:0007669"/>
    <property type="project" value="InterPro"/>
</dbReference>
<dbReference type="Pfam" id="PF00207">
    <property type="entry name" value="A2M"/>
    <property type="match status" value="1"/>
</dbReference>
<evidence type="ECO:0000313" key="4">
    <source>
        <dbReference type="EMBL" id="BCI63474.1"/>
    </source>
</evidence>
<dbReference type="PANTHER" id="PTHR40094:SF1">
    <property type="entry name" value="UBIQUITIN DOMAIN-CONTAINING PROTEIN"/>
    <property type="match status" value="1"/>
</dbReference>
<dbReference type="PANTHER" id="PTHR40094">
    <property type="entry name" value="ALPHA-2-MACROGLOBULIN HOMOLOG"/>
    <property type="match status" value="1"/>
</dbReference>
<dbReference type="RefSeq" id="WP_200754673.1">
    <property type="nucleotide sequence ID" value="NZ_AP023322.1"/>
</dbReference>
<dbReference type="SMART" id="SM01360">
    <property type="entry name" value="A2M"/>
    <property type="match status" value="1"/>
</dbReference>
<proteinExistence type="inferred from homology"/>
<feature type="chain" id="PRO_5028991386" description="Alpha-2-macroglobulin domain-containing protein" evidence="2">
    <location>
        <begin position="24"/>
        <end position="1927"/>
    </location>
</feature>
<accession>A0A7G1HYG6</accession>
<evidence type="ECO:0000313" key="5">
    <source>
        <dbReference type="Proteomes" id="UP000594042"/>
    </source>
</evidence>
<dbReference type="InterPro" id="IPR008930">
    <property type="entry name" value="Terpenoid_cyclase/PrenylTrfase"/>
</dbReference>
<dbReference type="Gene3D" id="1.50.10.20">
    <property type="match status" value="1"/>
</dbReference>
<evidence type="ECO:0000256" key="2">
    <source>
        <dbReference type="SAM" id="SignalP"/>
    </source>
</evidence>
<evidence type="ECO:0000259" key="3">
    <source>
        <dbReference type="SMART" id="SM01360"/>
    </source>
</evidence>
<dbReference type="Pfam" id="PF01835">
    <property type="entry name" value="MG2"/>
    <property type="match status" value="1"/>
</dbReference>
<dbReference type="InterPro" id="IPR002890">
    <property type="entry name" value="MG2"/>
</dbReference>
<feature type="domain" description="Alpha-2-macroglobulin" evidence="3">
    <location>
        <begin position="1174"/>
        <end position="1264"/>
    </location>
</feature>
<dbReference type="Proteomes" id="UP000594042">
    <property type="component" value="Chromosome"/>
</dbReference>
<dbReference type="Pfam" id="PF17973">
    <property type="entry name" value="bMG10"/>
    <property type="match status" value="1"/>
</dbReference>
<keyword evidence="5" id="KW-1185">Reference proteome</keyword>
<dbReference type="InterPro" id="IPR051802">
    <property type="entry name" value="YfhM-like"/>
</dbReference>
<evidence type="ECO:0000256" key="1">
    <source>
        <dbReference type="ARBA" id="ARBA00010556"/>
    </source>
</evidence>
<dbReference type="KEGG" id="copr:Cop2CBH44_18270"/>
<reference evidence="5" key="1">
    <citation type="submission" date="2020-07" db="EMBL/GenBank/DDBJ databases">
        <title>Complete genome sequencing of Coprobacter sp. strain 2CBH44.</title>
        <authorList>
            <person name="Sakamoto M."/>
            <person name="Murakami T."/>
            <person name="Mori H."/>
        </authorList>
    </citation>
    <scope>NUCLEOTIDE SEQUENCE [LARGE SCALE GENOMIC DNA]</scope>
    <source>
        <strain evidence="5">2CBH44</strain>
    </source>
</reference>
<sequence>MKINQISGILFFLFSCAFFNVPAQDIELRQLFNAQDSARMANPATFLRRAEENLQLALKEKNTPQVIKLLIERMACQIEISRDSFPSQIKKIETIAQNSSQPEEKAILNSLLAELYLNFYSQDSYTYNSRENLTAVPDNIAEWSGNLFIEKINKLLIQSLLPQKILQQTSMSKFESIINIGTDSPELRPTLFDFLSYRAINMYNNYTYKQNFPTQTQVSGKQLMAPFSNFITYKFTGKAGEPRTRILTIYQDLLRFRDKNPMSPAFIIANLDRLSYANQWSTDKTLYPQILKKQINFYKDSPWSIEIAVQLLSYIQQRQDSSLNATLPSILSICKNLLSTYPDFEKSKCLNDIIANIECPFIAIKVPDFIYPDNKNYLHLSYKNIDNIRTQIYRIPAITQLKTEKEISTFCISNHLIYNNIIQLSDTITPIQKNDSCLIPISTPGQYIIKISTINDSSYSACAIVHMTRLMTAYSRIQNNETIFVTDAKSGKPIKKASILLYNSATYNDLKYINSYETDKNGIVTFSTSEETRYRVVYKNDTCPISSYTSYPYSFDEPNNYNLTLFTDRSLYRPGQKVQFSGIYYISGKNKQGVIPSQKLKLNLSNRGKIISSTEVTSDDFGSFSGEFTLPENLLLGQFQINCSSDKARTSTSFEVADYKRPTFHIDFKKSHDILNFGQIVNIRGIVTRYSGINLPNAKVEYRIIRLANWFGQGRASQAQIAEGTSITDSDGKFTIRFVPQKPEEDALSIGVSYNYQINVIVTSPTGETQEGQTILSIGDTPIIISLSMPQIIDKTQSIPLDIQITNTQKNDIDLPCKYILYALYPSKKVQDFYELEKNKIRIQVEEKSFTSKHIPDSVNWNQLPSGAYRLVIQTTDTQGKIISNETNFILYSPKDKALPVNVTVWLPKEEYNVKPGNTIKVPYGTAFKNAYVLYQLYEGEKILETKQLKISNQSKGLNITYKTSYKENLLLSLIFIKNGKIYDRQIIIKKEKPNPILQITTSTFRDKLSPGAKEEWTFTIKDQAGNPVSARFISEMFDASLDAIMPHNWHFNPVHTFQPYINWQKGYYKYQQTFTSRYQPIIKCNAFQYDLLKVPFSILYLNEYSNVSFLTKSSAFTGRLYGLKIRGGGLDEAVSIADAAGNIITRPELAKIPDNKLNINQIQSSYRQNFNETAFFYPHLQTNENGEVTVRFTVPEANTQWKFLALAFTKQLQYKLEQKTTISSKSLMVAPNVPRFVRQGDNANIATLISNTGDSILEGTIHFELFDPYTNISEQQTSQIFILRPGESKTVIYPFTAPEDNDLMGFRVKAVTPKLSDGEQHWLPILPTKTLVTEAKNFNIGEGKIEKTVEMNNFINNRSNTLQNYRMTLEYTANPIWYAIQALPSLSEITNENATQIFASYYANTMAAGIAAMNPQITSAINIWKANNKNSNSLRSNLEKNAELKSILLSETPWVLDAQTETEQIQNLVQLFDKNRIPYLQNEALKKLRNLQSNEGGWSWFKQMQPSQFITLNILYGMSQLTESGMVQFDAPTKEMQIKALSYVDKKIIDNTFAKTTDRLSYNQIVYLFVRSYYRDIPLSGKTLDIHKDMMNRMLKQWPGFSLYEKALAAVAMYRYGFDNEAQQIITSLREYATITSQSGMFWQNNRSTYSYRNSAIQVHTAIMNAFTEITQDTAALDKMKTWLLQQKQTQNWGNIPSTVDAIYALVRTGSNWTKNLNATQIKWGEKWLPENENNKITGYMQYSRQGQEINKSLGSITIKSNNKQPSIGAIYWQYFDDFKNIKNSSTPGLSIEKQLFVEKITPEGSKYVPLNTTLLHTGDKISIRLVVKVNRDLEFVCLSDQRAACFEPVEQLSQYKCNEQVCYYQETKDASTNLFFDYLPKGTYVFNYNVRADRPGIYNNGISTIQCLYAPQMVANTAGGMITVK</sequence>
<dbReference type="EMBL" id="AP023322">
    <property type="protein sequence ID" value="BCI63474.1"/>
    <property type="molecule type" value="Genomic_DNA"/>
</dbReference>
<gene>
    <name evidence="4" type="ORF">Cop2CBH44_18270</name>
</gene>
<dbReference type="SUPFAM" id="SSF48239">
    <property type="entry name" value="Terpenoid cyclases/Protein prenyltransferases"/>
    <property type="match status" value="1"/>
</dbReference>
<organism evidence="4 5">
    <name type="scientific">Coprobacter secundus subsp. similis</name>
    <dbReference type="NCBI Taxonomy" id="2751153"/>
    <lineage>
        <taxon>Bacteria</taxon>
        <taxon>Pseudomonadati</taxon>
        <taxon>Bacteroidota</taxon>
        <taxon>Bacteroidia</taxon>
        <taxon>Bacteroidales</taxon>
        <taxon>Barnesiellaceae</taxon>
        <taxon>Coprobacter</taxon>
    </lineage>
</organism>
<name>A0A7G1HYG6_9BACT</name>
<dbReference type="Gene3D" id="2.60.40.1930">
    <property type="match status" value="1"/>
</dbReference>
<protein>
    <recommendedName>
        <fullName evidence="3">Alpha-2-macroglobulin domain-containing protein</fullName>
    </recommendedName>
</protein>
<keyword evidence="2" id="KW-0732">Signal</keyword>
<feature type="signal peptide" evidence="2">
    <location>
        <begin position="1"/>
        <end position="23"/>
    </location>
</feature>
<dbReference type="InterPro" id="IPR041246">
    <property type="entry name" value="Bact_MG10"/>
</dbReference>
<dbReference type="PROSITE" id="PS51257">
    <property type="entry name" value="PROKAR_LIPOPROTEIN"/>
    <property type="match status" value="1"/>
</dbReference>
<dbReference type="InterPro" id="IPR001599">
    <property type="entry name" value="Macroglobln_a2"/>
</dbReference>